<dbReference type="OrthoDB" id="5633279at2759"/>
<evidence type="ECO:0000313" key="1">
    <source>
        <dbReference type="EMBL" id="KAJ2777258.1"/>
    </source>
</evidence>
<evidence type="ECO:0000313" key="2">
    <source>
        <dbReference type="Proteomes" id="UP001140172"/>
    </source>
</evidence>
<dbReference type="AlphaFoldDB" id="A0A9W8LFV6"/>
<accession>A0A9W8LFV6</accession>
<reference evidence="1" key="1">
    <citation type="submission" date="2022-07" db="EMBL/GenBank/DDBJ databases">
        <title>Phylogenomic reconstructions and comparative analyses of Kickxellomycotina fungi.</title>
        <authorList>
            <person name="Reynolds N.K."/>
            <person name="Stajich J.E."/>
            <person name="Barry K."/>
            <person name="Grigoriev I.V."/>
            <person name="Crous P."/>
            <person name="Smith M.E."/>
        </authorList>
    </citation>
    <scope>NUCLEOTIDE SEQUENCE</scope>
    <source>
        <strain evidence="1">BCRC 34489</strain>
    </source>
</reference>
<organism evidence="1 2">
    <name type="scientific">Coemansia interrupta</name>
    <dbReference type="NCBI Taxonomy" id="1126814"/>
    <lineage>
        <taxon>Eukaryota</taxon>
        <taxon>Fungi</taxon>
        <taxon>Fungi incertae sedis</taxon>
        <taxon>Zoopagomycota</taxon>
        <taxon>Kickxellomycotina</taxon>
        <taxon>Kickxellomycetes</taxon>
        <taxon>Kickxellales</taxon>
        <taxon>Kickxellaceae</taxon>
        <taxon>Coemansia</taxon>
    </lineage>
</organism>
<keyword evidence="2" id="KW-1185">Reference proteome</keyword>
<name>A0A9W8LFV6_9FUNG</name>
<comment type="caution">
    <text evidence="1">The sequence shown here is derived from an EMBL/GenBank/DDBJ whole genome shotgun (WGS) entry which is preliminary data.</text>
</comment>
<dbReference type="EMBL" id="JANBUM010000430">
    <property type="protein sequence ID" value="KAJ2777258.1"/>
    <property type="molecule type" value="Genomic_DNA"/>
</dbReference>
<sequence>MNVDKPLPPLPRPESGVLPQMRRVDVVGYGALLGKYASSGGGRRGTRRLLVKARASGVGMTRGELDAFLRL</sequence>
<gene>
    <name evidence="1" type="ORF">GGI15_004568</name>
</gene>
<dbReference type="Proteomes" id="UP001140172">
    <property type="component" value="Unassembled WGS sequence"/>
</dbReference>
<proteinExistence type="predicted"/>
<protein>
    <submittedName>
        <fullName evidence="1">Uncharacterized protein</fullName>
    </submittedName>
</protein>